<comment type="caution">
    <text evidence="1">The sequence shown here is derived from an EMBL/GenBank/DDBJ whole genome shotgun (WGS) entry which is preliminary data.</text>
</comment>
<dbReference type="Proteomes" id="UP001501578">
    <property type="component" value="Unassembled WGS sequence"/>
</dbReference>
<dbReference type="RefSeq" id="WP_343948646.1">
    <property type="nucleotide sequence ID" value="NZ_BAAAHQ010000004.1"/>
</dbReference>
<keyword evidence="2" id="KW-1185">Reference proteome</keyword>
<accession>A0ABP3Z6W3</accession>
<protein>
    <submittedName>
        <fullName evidence="1">Uncharacterized protein</fullName>
    </submittedName>
</protein>
<evidence type="ECO:0000313" key="1">
    <source>
        <dbReference type="EMBL" id="GAA0916415.1"/>
    </source>
</evidence>
<proteinExistence type="predicted"/>
<sequence length="71" mass="7750">MKLQFVRSTSPTNNTCPTLFTTDRGTVIVQGYVVVDPEALSQMDIPEGETCVEVPMALLEEMRGAFADAAR</sequence>
<evidence type="ECO:0000313" key="2">
    <source>
        <dbReference type="Proteomes" id="UP001501578"/>
    </source>
</evidence>
<organism evidence="1 2">
    <name type="scientific">Nonomuraea longicatena</name>
    <dbReference type="NCBI Taxonomy" id="83682"/>
    <lineage>
        <taxon>Bacteria</taxon>
        <taxon>Bacillati</taxon>
        <taxon>Actinomycetota</taxon>
        <taxon>Actinomycetes</taxon>
        <taxon>Streptosporangiales</taxon>
        <taxon>Streptosporangiaceae</taxon>
        <taxon>Nonomuraea</taxon>
    </lineage>
</organism>
<dbReference type="EMBL" id="BAAAHQ010000004">
    <property type="protein sequence ID" value="GAA0916415.1"/>
    <property type="molecule type" value="Genomic_DNA"/>
</dbReference>
<name>A0ABP3Z6W3_9ACTN</name>
<gene>
    <name evidence="1" type="ORF">GCM10009560_11580</name>
</gene>
<reference evidence="2" key="1">
    <citation type="journal article" date="2019" name="Int. J. Syst. Evol. Microbiol.">
        <title>The Global Catalogue of Microorganisms (GCM) 10K type strain sequencing project: providing services to taxonomists for standard genome sequencing and annotation.</title>
        <authorList>
            <consortium name="The Broad Institute Genomics Platform"/>
            <consortium name="The Broad Institute Genome Sequencing Center for Infectious Disease"/>
            <person name="Wu L."/>
            <person name="Ma J."/>
        </authorList>
    </citation>
    <scope>NUCLEOTIDE SEQUENCE [LARGE SCALE GENOMIC DNA]</scope>
    <source>
        <strain evidence="2">JCM 11136</strain>
    </source>
</reference>